<dbReference type="InParanoid" id="A0A2K3DDH5"/>
<keyword evidence="5" id="KW-0732">Signal</keyword>
<dbReference type="PROSITE" id="PS01186">
    <property type="entry name" value="EGF_2"/>
    <property type="match status" value="2"/>
</dbReference>
<evidence type="ECO:0000256" key="5">
    <source>
        <dbReference type="SAM" id="SignalP"/>
    </source>
</evidence>
<feature type="chain" id="PRO_5014355621" description="EGF-like domain-containing protein" evidence="5">
    <location>
        <begin position="25"/>
        <end position="826"/>
    </location>
</feature>
<sequence length="826" mass="92240">MELYKSLGLALLVLLGLCSQYALRDKGATLDSRPSSAASGWATFSWPFAAVSVAGPRRTLLQDVENDKHADEVVHQLIVRLNASRLAPLPVRPQERCVLTRGNWCMQFHLQEPVPRFPPPYYDKPCPNDCNGVGNCNHEYGTCSCPAGWGGADCSQPRKRPCHHMGEGKRDAGWHNLTAWSHTRCAGVCDDDVAMCYCPADTKYGHREAPPGAKPGTPPEQRGRPLFMCTPGTDKDGKKVLWGGTPYEDMFGPEGWCNADKPKFTCPCRLDGLLGLTCSEVVEQTCTNQCSGHGECNQGFCKCRAGWYGVDCGLRRRGVLPQPGDQWTTKPWIEPVLTHTVATEDPPLTPVRRRPYIYVYDMKSDFGTDLLQYRIEGSHCLYRSFARANQTSFVGYNAYAAEPVLHELFLTSEHRTLDPEEADFFFVPVNVGCLFDVYGWNEIPRWPRGLLGPRTHGATMMQREAARWLNATFPYFARRGGRDHIWLNPHDEGACYVWREVWPGVMLSHWGRMDFPHASNTAYGQDNYSLPLHHDSHPGDWRDHTSLTHPCFDPKKDLVIPAFKQPQLYNKSPFLGAPVRERDVFAFFIGDLRMEPGRDPACRYSRCIRQRLYNISREQHWREAHGVMFGERKDIGGDASYSELLSRSKFCFVLPGDGWSPRWEDAVLHGCVPVVIMDDVQVVFESLIDVSLFSLRIAESDLGRVVEVLKGVSEVRLAEMQAHLAKVWHRYRYMGLRMLDDSARAYLWDYRADAGGKAPRTPGAEFSVSRQDDAFATILQWLYHRIPDVHGTQQGGSKGAAAAAAGAGALVGAAAGVGAGVGVAAA</sequence>
<dbReference type="OrthoDB" id="1924787at2759"/>
<dbReference type="InterPro" id="IPR040911">
    <property type="entry name" value="Exostosin_GT47"/>
</dbReference>
<dbReference type="OMA" id="ARIPEVH"/>
<reference evidence="7 8" key="1">
    <citation type="journal article" date="2007" name="Science">
        <title>The Chlamydomonas genome reveals the evolution of key animal and plant functions.</title>
        <authorList>
            <person name="Merchant S.S."/>
            <person name="Prochnik S.E."/>
            <person name="Vallon O."/>
            <person name="Harris E.H."/>
            <person name="Karpowicz S.J."/>
            <person name="Witman G.B."/>
            <person name="Terry A."/>
            <person name="Salamov A."/>
            <person name="Fritz-Laylin L.K."/>
            <person name="Marechal-Drouard L."/>
            <person name="Marshall W.F."/>
            <person name="Qu L.H."/>
            <person name="Nelson D.R."/>
            <person name="Sanderfoot A.A."/>
            <person name="Spalding M.H."/>
            <person name="Kapitonov V.V."/>
            <person name="Ren Q."/>
            <person name="Ferris P."/>
            <person name="Lindquist E."/>
            <person name="Shapiro H."/>
            <person name="Lucas S.M."/>
            <person name="Grimwood J."/>
            <person name="Schmutz J."/>
            <person name="Cardol P."/>
            <person name="Cerutti H."/>
            <person name="Chanfreau G."/>
            <person name="Chen C.L."/>
            <person name="Cognat V."/>
            <person name="Croft M.T."/>
            <person name="Dent R."/>
            <person name="Dutcher S."/>
            <person name="Fernandez E."/>
            <person name="Fukuzawa H."/>
            <person name="Gonzalez-Ballester D."/>
            <person name="Gonzalez-Halphen D."/>
            <person name="Hallmann A."/>
            <person name="Hanikenne M."/>
            <person name="Hippler M."/>
            <person name="Inwood W."/>
            <person name="Jabbari K."/>
            <person name="Kalanon M."/>
            <person name="Kuras R."/>
            <person name="Lefebvre P.A."/>
            <person name="Lemaire S.D."/>
            <person name="Lobanov A.V."/>
            <person name="Lohr M."/>
            <person name="Manuell A."/>
            <person name="Meier I."/>
            <person name="Mets L."/>
            <person name="Mittag M."/>
            <person name="Mittelmeier T."/>
            <person name="Moroney J.V."/>
            <person name="Moseley J."/>
            <person name="Napoli C."/>
            <person name="Nedelcu A.M."/>
            <person name="Niyogi K."/>
            <person name="Novoselov S.V."/>
            <person name="Paulsen I.T."/>
            <person name="Pazour G."/>
            <person name="Purton S."/>
            <person name="Ral J.P."/>
            <person name="Riano-Pachon D.M."/>
            <person name="Riekhof W."/>
            <person name="Rymarquis L."/>
            <person name="Schroda M."/>
            <person name="Stern D."/>
            <person name="Umen J."/>
            <person name="Willows R."/>
            <person name="Wilson N."/>
            <person name="Zimmer S.L."/>
            <person name="Allmer J."/>
            <person name="Balk J."/>
            <person name="Bisova K."/>
            <person name="Chen C.J."/>
            <person name="Elias M."/>
            <person name="Gendler K."/>
            <person name="Hauser C."/>
            <person name="Lamb M.R."/>
            <person name="Ledford H."/>
            <person name="Long J.C."/>
            <person name="Minagawa J."/>
            <person name="Page M.D."/>
            <person name="Pan J."/>
            <person name="Pootakham W."/>
            <person name="Roje S."/>
            <person name="Rose A."/>
            <person name="Stahlberg E."/>
            <person name="Terauchi A.M."/>
            <person name="Yang P."/>
            <person name="Ball S."/>
            <person name="Bowler C."/>
            <person name="Dieckmann C.L."/>
            <person name="Gladyshev V.N."/>
            <person name="Green P."/>
            <person name="Jorgensen R."/>
            <person name="Mayfield S."/>
            <person name="Mueller-Roeber B."/>
            <person name="Rajamani S."/>
            <person name="Sayre R.T."/>
            <person name="Brokstein P."/>
            <person name="Dubchak I."/>
            <person name="Goodstein D."/>
            <person name="Hornick L."/>
            <person name="Huang Y.W."/>
            <person name="Jhaveri J."/>
            <person name="Luo Y."/>
            <person name="Martinez D."/>
            <person name="Ngau W.C."/>
            <person name="Otillar B."/>
            <person name="Poliakov A."/>
            <person name="Porter A."/>
            <person name="Szajkowski L."/>
            <person name="Werner G."/>
            <person name="Zhou K."/>
            <person name="Grigoriev I.V."/>
            <person name="Rokhsar D.S."/>
            <person name="Grossman A.R."/>
        </authorList>
    </citation>
    <scope>NUCLEOTIDE SEQUENCE [LARGE SCALE GENOMIC DNA]</scope>
    <source>
        <strain evidence="8">CC-503</strain>
    </source>
</reference>
<proteinExistence type="inferred from homology"/>
<dbReference type="RefSeq" id="XP_042920996.1">
    <property type="nucleotide sequence ID" value="XM_043065568.1"/>
</dbReference>
<dbReference type="FunCoup" id="A0A2K3DDH5">
    <property type="interactions" value="148"/>
</dbReference>
<comment type="subcellular location">
    <subcellularLocation>
        <location evidence="1">Golgi apparatus membrane</location>
        <topology evidence="1">Single-pass type II membrane protein</topology>
    </subcellularLocation>
</comment>
<dbReference type="Proteomes" id="UP000006906">
    <property type="component" value="Chromosome 9"/>
</dbReference>
<dbReference type="PANTHER" id="PTHR11062">
    <property type="entry name" value="EXOSTOSIN HEPARAN SULFATE GLYCOSYLTRANSFERASE -RELATED"/>
    <property type="match status" value="1"/>
</dbReference>
<dbReference type="PANTHER" id="PTHR11062:SF268">
    <property type="entry name" value="FAMILY PROTEIN, PUTATIVE, EXPRESSED-RELATED"/>
    <property type="match status" value="1"/>
</dbReference>
<dbReference type="PROSITE" id="PS50026">
    <property type="entry name" value="EGF_3"/>
    <property type="match status" value="1"/>
</dbReference>
<evidence type="ECO:0000256" key="2">
    <source>
        <dbReference type="ARBA" id="ARBA00010271"/>
    </source>
</evidence>
<dbReference type="Gene3D" id="2.10.25.10">
    <property type="entry name" value="Laminin"/>
    <property type="match status" value="1"/>
</dbReference>
<feature type="disulfide bond" evidence="4">
    <location>
        <begin position="126"/>
        <end position="136"/>
    </location>
</feature>
<gene>
    <name evidence="7" type="ORF">CHLRE_09g390750v5</name>
</gene>
<keyword evidence="4" id="KW-0245">EGF-like domain</keyword>
<dbReference type="PROSITE" id="PS00022">
    <property type="entry name" value="EGF_1"/>
    <property type="match status" value="2"/>
</dbReference>
<feature type="signal peptide" evidence="5">
    <location>
        <begin position="1"/>
        <end position="24"/>
    </location>
</feature>
<evidence type="ECO:0000313" key="7">
    <source>
        <dbReference type="EMBL" id="PNW78592.1"/>
    </source>
</evidence>
<dbReference type="InterPro" id="IPR000742">
    <property type="entry name" value="EGF"/>
</dbReference>
<dbReference type="Gramene" id="PNW78592">
    <property type="protein sequence ID" value="PNW78592"/>
    <property type="gene ID" value="CHLRE_09g390750v5"/>
</dbReference>
<dbReference type="GO" id="GO:0016757">
    <property type="term" value="F:glycosyltransferase activity"/>
    <property type="evidence" value="ECO:0007669"/>
    <property type="project" value="InterPro"/>
</dbReference>
<keyword evidence="3" id="KW-0333">Golgi apparatus</keyword>
<evidence type="ECO:0000313" key="8">
    <source>
        <dbReference type="Proteomes" id="UP000006906"/>
    </source>
</evidence>
<comment type="caution">
    <text evidence="4">Lacks conserved residue(s) required for the propagation of feature annotation.</text>
</comment>
<accession>A0A2K3DDH5</accession>
<name>A0A2K3DDH5_CHLRE</name>
<dbReference type="KEGG" id="cre:CHLRE_09g390750v5"/>
<evidence type="ECO:0000256" key="1">
    <source>
        <dbReference type="ARBA" id="ARBA00004323"/>
    </source>
</evidence>
<dbReference type="Pfam" id="PF03016">
    <property type="entry name" value="Exostosin_GT47"/>
    <property type="match status" value="1"/>
</dbReference>
<evidence type="ECO:0000256" key="3">
    <source>
        <dbReference type="ARBA" id="ARBA00023034"/>
    </source>
</evidence>
<dbReference type="AlphaFoldDB" id="A0A2K3DDH5"/>
<comment type="similarity">
    <text evidence="2">Belongs to the glycosyltransferase 47 family.</text>
</comment>
<dbReference type="ExpressionAtlas" id="A0A2K3DDH5">
    <property type="expression patterns" value="baseline"/>
</dbReference>
<dbReference type="InterPro" id="IPR004263">
    <property type="entry name" value="Exostosin"/>
</dbReference>
<feature type="domain" description="EGF-like" evidence="6">
    <location>
        <begin position="122"/>
        <end position="155"/>
    </location>
</feature>
<protein>
    <recommendedName>
        <fullName evidence="6">EGF-like domain-containing protein</fullName>
    </recommendedName>
</protein>
<feature type="disulfide bond" evidence="4">
    <location>
        <begin position="145"/>
        <end position="154"/>
    </location>
</feature>
<evidence type="ECO:0000256" key="4">
    <source>
        <dbReference type="PROSITE-ProRule" id="PRU00076"/>
    </source>
</evidence>
<keyword evidence="4" id="KW-1015">Disulfide bond</keyword>
<dbReference type="GeneID" id="5720073"/>
<keyword evidence="8" id="KW-1185">Reference proteome</keyword>
<evidence type="ECO:0000259" key="6">
    <source>
        <dbReference type="PROSITE" id="PS50026"/>
    </source>
</evidence>
<dbReference type="GO" id="GO:0000139">
    <property type="term" value="C:Golgi membrane"/>
    <property type="evidence" value="ECO:0007669"/>
    <property type="project" value="UniProtKB-SubCell"/>
</dbReference>
<organism evidence="7 8">
    <name type="scientific">Chlamydomonas reinhardtii</name>
    <name type="common">Chlamydomonas smithii</name>
    <dbReference type="NCBI Taxonomy" id="3055"/>
    <lineage>
        <taxon>Eukaryota</taxon>
        <taxon>Viridiplantae</taxon>
        <taxon>Chlorophyta</taxon>
        <taxon>core chlorophytes</taxon>
        <taxon>Chlorophyceae</taxon>
        <taxon>CS clade</taxon>
        <taxon>Chlamydomonadales</taxon>
        <taxon>Chlamydomonadaceae</taxon>
        <taxon>Chlamydomonas</taxon>
    </lineage>
</organism>
<dbReference type="EMBL" id="CM008970">
    <property type="protein sequence ID" value="PNW78592.1"/>
    <property type="molecule type" value="Genomic_DNA"/>
</dbReference>